<dbReference type="SUPFAM" id="SSF51182">
    <property type="entry name" value="RmlC-like cupins"/>
    <property type="match status" value="1"/>
</dbReference>
<dbReference type="Proteomes" id="UP000276128">
    <property type="component" value="Unassembled WGS sequence"/>
</dbReference>
<dbReference type="Gene3D" id="2.60.120.10">
    <property type="entry name" value="Jelly Rolls"/>
    <property type="match status" value="1"/>
</dbReference>
<dbReference type="InterPro" id="IPR014710">
    <property type="entry name" value="RmlC-like_jellyroll"/>
</dbReference>
<name>A0A430J5A7_9BACL</name>
<feature type="domain" description="Cupin type-1" evidence="1">
    <location>
        <begin position="16"/>
        <end position="158"/>
    </location>
</feature>
<sequence>MDPYVEYTNPNLQFSFDLNKNRLFTRNQENFINRLGRDNLNTLGNVSLLDIYLSRGHVVEPHYHQNAAELVYATAGSAAVSLINPFTNQVTTVMISPGQVANIPQGWWHWEVALEDNTHLLAIFDAPFPEYIFGSDILTKTPIDVLAHTYCLDRELLSKALQPLNNETIIIGPTDQCVMQMHRSQQTAGYTQQSYEQQAYPSYSQQKPVVDFNTPYPVQGPMYR</sequence>
<dbReference type="OrthoDB" id="2739624at2"/>
<organism evidence="2 3">
    <name type="scientific">Paenibacillus whitsoniae</name>
    <dbReference type="NCBI Taxonomy" id="2496558"/>
    <lineage>
        <taxon>Bacteria</taxon>
        <taxon>Bacillati</taxon>
        <taxon>Bacillota</taxon>
        <taxon>Bacilli</taxon>
        <taxon>Bacillales</taxon>
        <taxon>Paenibacillaceae</taxon>
        <taxon>Paenibacillus</taxon>
    </lineage>
</organism>
<protein>
    <submittedName>
        <fullName evidence="2">Cupin domain-containing protein</fullName>
    </submittedName>
</protein>
<dbReference type="CDD" id="cd20306">
    <property type="entry name" value="cupin_OxDC-like"/>
    <property type="match status" value="1"/>
</dbReference>
<evidence type="ECO:0000259" key="1">
    <source>
        <dbReference type="SMART" id="SM00835"/>
    </source>
</evidence>
<comment type="caution">
    <text evidence="2">The sequence shown here is derived from an EMBL/GenBank/DDBJ whole genome shotgun (WGS) entry which is preliminary data.</text>
</comment>
<evidence type="ECO:0000313" key="3">
    <source>
        <dbReference type="Proteomes" id="UP000276128"/>
    </source>
</evidence>
<dbReference type="EMBL" id="RXHU01000109">
    <property type="protein sequence ID" value="RTE03016.1"/>
    <property type="molecule type" value="Genomic_DNA"/>
</dbReference>
<accession>A0A430J5A7</accession>
<reference evidence="2 3" key="1">
    <citation type="submission" date="2018-12" db="EMBL/GenBank/DDBJ databases">
        <title>Bacillus ochoae sp. nov., Paenibacillus whitsoniae sp. nov., Paenibacillus spiritus sp. nov. Isolated from the Mars Exploration Rover during spacecraft assembly.</title>
        <authorList>
            <person name="Seuylemezian A."/>
            <person name="Vaishampayan P."/>
        </authorList>
    </citation>
    <scope>NUCLEOTIDE SEQUENCE [LARGE SCALE GENOMIC DNA]</scope>
    <source>
        <strain evidence="2 3">MER 54</strain>
    </source>
</reference>
<evidence type="ECO:0000313" key="2">
    <source>
        <dbReference type="EMBL" id="RTE03016.1"/>
    </source>
</evidence>
<dbReference type="SMART" id="SM00835">
    <property type="entry name" value="Cupin_1"/>
    <property type="match status" value="1"/>
</dbReference>
<dbReference type="InterPro" id="IPR011051">
    <property type="entry name" value="RmlC_Cupin_sf"/>
</dbReference>
<dbReference type="Pfam" id="PF00190">
    <property type="entry name" value="Cupin_1"/>
    <property type="match status" value="1"/>
</dbReference>
<gene>
    <name evidence="2" type="ORF">EJQ19_28685</name>
</gene>
<dbReference type="RefSeq" id="WP_126144661.1">
    <property type="nucleotide sequence ID" value="NZ_RXHU01000109.1"/>
</dbReference>
<proteinExistence type="predicted"/>
<keyword evidence="3" id="KW-1185">Reference proteome</keyword>
<dbReference type="InterPro" id="IPR006045">
    <property type="entry name" value="Cupin_1"/>
</dbReference>
<dbReference type="AlphaFoldDB" id="A0A430J5A7"/>